<dbReference type="InterPro" id="IPR059104">
    <property type="entry name" value="Beta-prop_EIPR1-like"/>
</dbReference>
<evidence type="ECO:0000256" key="3">
    <source>
        <dbReference type="ARBA" id="ARBA00022737"/>
    </source>
</evidence>
<dbReference type="EMBL" id="CAXHTA020000010">
    <property type="protein sequence ID" value="CAL5224411.1"/>
    <property type="molecule type" value="Genomic_DNA"/>
</dbReference>
<evidence type="ECO:0000313" key="7">
    <source>
        <dbReference type="Proteomes" id="UP001497392"/>
    </source>
</evidence>
<dbReference type="PROSITE" id="PS50082">
    <property type="entry name" value="WD_REPEATS_2"/>
    <property type="match status" value="2"/>
</dbReference>
<proteinExistence type="inferred from homology"/>
<evidence type="ECO:0000256" key="1">
    <source>
        <dbReference type="ARBA" id="ARBA00005672"/>
    </source>
</evidence>
<comment type="similarity">
    <text evidence="1">Belongs to the WD repeat EIPR1 family.</text>
</comment>
<evidence type="ECO:0000259" key="5">
    <source>
        <dbReference type="Pfam" id="PF23609"/>
    </source>
</evidence>
<dbReference type="InterPro" id="IPR015943">
    <property type="entry name" value="WD40/YVTN_repeat-like_dom_sf"/>
</dbReference>
<keyword evidence="7" id="KW-1185">Reference proteome</keyword>
<gene>
    <name evidence="6" type="primary">g7093</name>
    <name evidence="6" type="ORF">VP750_LOCUS6070</name>
</gene>
<dbReference type="SMART" id="SM00320">
    <property type="entry name" value="WD40"/>
    <property type="match status" value="5"/>
</dbReference>
<feature type="repeat" description="WD" evidence="4">
    <location>
        <begin position="243"/>
        <end position="275"/>
    </location>
</feature>
<dbReference type="PANTHER" id="PTHR14205">
    <property type="entry name" value="WD-REPEAT PROTEIN"/>
    <property type="match status" value="1"/>
</dbReference>
<feature type="domain" description="EIPR1-like beta-propeller" evidence="5">
    <location>
        <begin position="7"/>
        <end position="275"/>
    </location>
</feature>
<dbReference type="Proteomes" id="UP001497392">
    <property type="component" value="Unassembled WGS sequence"/>
</dbReference>
<dbReference type="Pfam" id="PF23609">
    <property type="entry name" value="Beta-prop_EIPR1"/>
    <property type="match status" value="1"/>
</dbReference>
<dbReference type="Gene3D" id="2.130.10.10">
    <property type="entry name" value="YVTN repeat-like/Quinoprotein amine dehydrogenase"/>
    <property type="match status" value="1"/>
</dbReference>
<dbReference type="SUPFAM" id="SSF50978">
    <property type="entry name" value="WD40 repeat-like"/>
    <property type="match status" value="1"/>
</dbReference>
<reference evidence="6 7" key="1">
    <citation type="submission" date="2024-06" db="EMBL/GenBank/DDBJ databases">
        <authorList>
            <person name="Kraege A."/>
            <person name="Thomma B."/>
        </authorList>
    </citation>
    <scope>NUCLEOTIDE SEQUENCE [LARGE SCALE GENOMIC DNA]</scope>
</reference>
<evidence type="ECO:0000313" key="6">
    <source>
        <dbReference type="EMBL" id="CAL5224411.1"/>
    </source>
</evidence>
<comment type="caution">
    <text evidence="6">The sequence shown here is derived from an EMBL/GenBank/DDBJ whole genome shotgun (WGS) entry which is preliminary data.</text>
</comment>
<feature type="repeat" description="WD" evidence="4">
    <location>
        <begin position="199"/>
        <end position="241"/>
    </location>
</feature>
<dbReference type="InterPro" id="IPR036322">
    <property type="entry name" value="WD40_repeat_dom_sf"/>
</dbReference>
<name>A0ABP1FY60_9CHLO</name>
<evidence type="ECO:0000256" key="4">
    <source>
        <dbReference type="PROSITE-ProRule" id="PRU00221"/>
    </source>
</evidence>
<accession>A0ABP1FY60</accession>
<dbReference type="InterPro" id="IPR040323">
    <property type="entry name" value="EIPR1"/>
</dbReference>
<sequence>MAAKKQISHGLKFQARAMVAITGEGGHSRWLVGTNALRDENEVVVLDYDPDGETVKVAETHSHPAEIWQLASCPADNQRMLLSVYSEDGVSGAGLWHIPEGNAPLQQRAELHVQASRVRALAWHPERPDSAVTVEERSVVQWRFEGSSAEVTAQSTVNVESTLSSGCWDPHDTNRFTTAGGRDVQLHDLRAMQQSGSISHAHSMPIRDVDFARQQDNLMATAGDDCMFRLWDLRNLEQPLAEHAAHSHWVWQARFNPAHDSLLLTSSSDALVDLWFLPSIGTRGSGGKQAAGMRGPAADGRAQRFSDHEESVYSVAWSIADPWTFASLSYDGRVSVHQVPSQTKYKILI</sequence>
<protein>
    <submittedName>
        <fullName evidence="6">G7093 protein</fullName>
    </submittedName>
</protein>
<dbReference type="InterPro" id="IPR001680">
    <property type="entry name" value="WD40_rpt"/>
</dbReference>
<dbReference type="PANTHER" id="PTHR14205:SF15">
    <property type="entry name" value="EARP AND GARP COMPLEX-INTERACTING PROTEIN 1"/>
    <property type="match status" value="1"/>
</dbReference>
<keyword evidence="3" id="KW-0677">Repeat</keyword>
<keyword evidence="2 4" id="KW-0853">WD repeat</keyword>
<organism evidence="6 7">
    <name type="scientific">Coccomyxa viridis</name>
    <dbReference type="NCBI Taxonomy" id="1274662"/>
    <lineage>
        <taxon>Eukaryota</taxon>
        <taxon>Viridiplantae</taxon>
        <taxon>Chlorophyta</taxon>
        <taxon>core chlorophytes</taxon>
        <taxon>Trebouxiophyceae</taxon>
        <taxon>Trebouxiophyceae incertae sedis</taxon>
        <taxon>Coccomyxaceae</taxon>
        <taxon>Coccomyxa</taxon>
    </lineage>
</organism>
<evidence type="ECO:0000256" key="2">
    <source>
        <dbReference type="ARBA" id="ARBA00022574"/>
    </source>
</evidence>
<dbReference type="Pfam" id="PF00400">
    <property type="entry name" value="WD40"/>
    <property type="match status" value="1"/>
</dbReference>